<evidence type="ECO:0000259" key="3">
    <source>
        <dbReference type="Pfam" id="PF02397"/>
    </source>
</evidence>
<comment type="similarity">
    <text evidence="1">Belongs to the bacterial sugar transferase family.</text>
</comment>
<dbReference type="RefSeq" id="WP_085880367.1">
    <property type="nucleotide sequence ID" value="NZ_FWFZ01000026.1"/>
</dbReference>
<protein>
    <submittedName>
        <fullName evidence="4">Putative sugar transferase EpsL</fullName>
        <ecNumber evidence="4">2.-.-.-</ecNumber>
    </submittedName>
</protein>
<dbReference type="EMBL" id="FWFZ01000026">
    <property type="protein sequence ID" value="SLN72387.1"/>
    <property type="molecule type" value="Genomic_DNA"/>
</dbReference>
<dbReference type="OrthoDB" id="9808602at2"/>
<feature type="domain" description="Bacterial sugar transferase" evidence="3">
    <location>
        <begin position="5"/>
        <end position="196"/>
    </location>
</feature>
<evidence type="ECO:0000256" key="1">
    <source>
        <dbReference type="ARBA" id="ARBA00006464"/>
    </source>
</evidence>
<accession>A0A1Y5TWV5</accession>
<evidence type="ECO:0000313" key="5">
    <source>
        <dbReference type="Proteomes" id="UP000193900"/>
    </source>
</evidence>
<dbReference type="AlphaFoldDB" id="A0A1Y5TWV5"/>
<keyword evidence="2" id="KW-0270">Exopolysaccharide synthesis</keyword>
<gene>
    <name evidence="4" type="primary">epsL_2</name>
    <name evidence="4" type="ORF">ROA7023_03597</name>
</gene>
<name>A0A1Y5TWV5_9RHOB</name>
<evidence type="ECO:0000313" key="4">
    <source>
        <dbReference type="EMBL" id="SLN72387.1"/>
    </source>
</evidence>
<dbReference type="PANTHER" id="PTHR30576:SF20">
    <property type="entry name" value="QUINOVOSAMINEPHOSPHOTRANSFERAE-RELATED"/>
    <property type="match status" value="1"/>
</dbReference>
<dbReference type="Pfam" id="PF02397">
    <property type="entry name" value="Bac_transf"/>
    <property type="match status" value="1"/>
</dbReference>
<evidence type="ECO:0000256" key="2">
    <source>
        <dbReference type="ARBA" id="ARBA00023169"/>
    </source>
</evidence>
<reference evidence="4 5" key="1">
    <citation type="submission" date="2017-03" db="EMBL/GenBank/DDBJ databases">
        <authorList>
            <person name="Afonso C.L."/>
            <person name="Miller P.J."/>
            <person name="Scott M.A."/>
            <person name="Spackman E."/>
            <person name="Goraichik I."/>
            <person name="Dimitrov K.M."/>
            <person name="Suarez D.L."/>
            <person name="Swayne D.E."/>
        </authorList>
    </citation>
    <scope>NUCLEOTIDE SEQUENCE [LARGE SCALE GENOMIC DNA]</scope>
    <source>
        <strain evidence="4 5">CECT 7023</strain>
    </source>
</reference>
<organism evidence="4 5">
    <name type="scientific">Roseisalinus antarcticus</name>
    <dbReference type="NCBI Taxonomy" id="254357"/>
    <lineage>
        <taxon>Bacteria</taxon>
        <taxon>Pseudomonadati</taxon>
        <taxon>Pseudomonadota</taxon>
        <taxon>Alphaproteobacteria</taxon>
        <taxon>Rhodobacterales</taxon>
        <taxon>Roseobacteraceae</taxon>
        <taxon>Roseisalinus</taxon>
    </lineage>
</organism>
<dbReference type="InterPro" id="IPR003362">
    <property type="entry name" value="Bact_transf"/>
</dbReference>
<dbReference type="GO" id="GO:0000271">
    <property type="term" value="P:polysaccharide biosynthetic process"/>
    <property type="evidence" value="ECO:0007669"/>
    <property type="project" value="UniProtKB-KW"/>
</dbReference>
<sequence>MTWTKRVFDICAALFLGLFLVPVVAVLFVAIRLKDGAPVFYVSERMRTPEEGFGLVKFRSMTVVEADSGVSGGDKSARITPTGRFLRRTRLDEVPQLWNVLRGDISFVGPRPPLRQYVEQFPELYAEVLKARPGITGLATLVYHSHEEALLARCKTTEKTDAVYARACVPRKATLDMIYRDNRTLCWDVLLMWRTVSPRR</sequence>
<dbReference type="GO" id="GO:0016780">
    <property type="term" value="F:phosphotransferase activity, for other substituted phosphate groups"/>
    <property type="evidence" value="ECO:0007669"/>
    <property type="project" value="TreeGrafter"/>
</dbReference>
<proteinExistence type="inferred from homology"/>
<dbReference type="Proteomes" id="UP000193900">
    <property type="component" value="Unassembled WGS sequence"/>
</dbReference>
<keyword evidence="5" id="KW-1185">Reference proteome</keyword>
<dbReference type="PANTHER" id="PTHR30576">
    <property type="entry name" value="COLANIC BIOSYNTHESIS UDP-GLUCOSE LIPID CARRIER TRANSFERASE"/>
    <property type="match status" value="1"/>
</dbReference>
<dbReference type="EC" id="2.-.-.-" evidence="4"/>
<keyword evidence="4" id="KW-0808">Transferase</keyword>